<evidence type="ECO:0000313" key="3">
    <source>
        <dbReference type="Proteomes" id="UP000299102"/>
    </source>
</evidence>
<keyword evidence="3" id="KW-1185">Reference proteome</keyword>
<comment type="caution">
    <text evidence="2">The sequence shown here is derived from an EMBL/GenBank/DDBJ whole genome shotgun (WGS) entry which is preliminary data.</text>
</comment>
<accession>A0A4C1YTL3</accession>
<proteinExistence type="predicted"/>
<name>A0A4C1YTL3_EUMVA</name>
<evidence type="ECO:0000256" key="1">
    <source>
        <dbReference type="SAM" id="MobiDB-lite"/>
    </source>
</evidence>
<gene>
    <name evidence="2" type="ORF">EVAR_55401_1</name>
</gene>
<dbReference type="EMBL" id="BGZK01001344">
    <property type="protein sequence ID" value="GBP77737.1"/>
    <property type="molecule type" value="Genomic_DNA"/>
</dbReference>
<feature type="region of interest" description="Disordered" evidence="1">
    <location>
        <begin position="1"/>
        <end position="50"/>
    </location>
</feature>
<dbReference type="Proteomes" id="UP000299102">
    <property type="component" value="Unassembled WGS sequence"/>
</dbReference>
<sequence>MNHYLKSASVARVKGLRRGSKPPPPGDPPLFPRLGPRAPPSDLRATPAPTARSFARIQESKLNYRATKFVLPSDNYKPRISGQIVRSCNSTNNI</sequence>
<reference evidence="2 3" key="1">
    <citation type="journal article" date="2019" name="Commun. Biol.">
        <title>The bagworm genome reveals a unique fibroin gene that provides high tensile strength.</title>
        <authorList>
            <person name="Kono N."/>
            <person name="Nakamura H."/>
            <person name="Ohtoshi R."/>
            <person name="Tomita M."/>
            <person name="Numata K."/>
            <person name="Arakawa K."/>
        </authorList>
    </citation>
    <scope>NUCLEOTIDE SEQUENCE [LARGE SCALE GENOMIC DNA]</scope>
</reference>
<organism evidence="2 3">
    <name type="scientific">Eumeta variegata</name>
    <name type="common">Bagworm moth</name>
    <name type="synonym">Eumeta japonica</name>
    <dbReference type="NCBI Taxonomy" id="151549"/>
    <lineage>
        <taxon>Eukaryota</taxon>
        <taxon>Metazoa</taxon>
        <taxon>Ecdysozoa</taxon>
        <taxon>Arthropoda</taxon>
        <taxon>Hexapoda</taxon>
        <taxon>Insecta</taxon>
        <taxon>Pterygota</taxon>
        <taxon>Neoptera</taxon>
        <taxon>Endopterygota</taxon>
        <taxon>Lepidoptera</taxon>
        <taxon>Glossata</taxon>
        <taxon>Ditrysia</taxon>
        <taxon>Tineoidea</taxon>
        <taxon>Psychidae</taxon>
        <taxon>Oiketicinae</taxon>
        <taxon>Eumeta</taxon>
    </lineage>
</organism>
<protein>
    <submittedName>
        <fullName evidence="2">Uncharacterized protein</fullName>
    </submittedName>
</protein>
<feature type="compositionally biased region" description="Pro residues" evidence="1">
    <location>
        <begin position="21"/>
        <end position="31"/>
    </location>
</feature>
<dbReference type="AlphaFoldDB" id="A0A4C1YTL3"/>
<evidence type="ECO:0000313" key="2">
    <source>
        <dbReference type="EMBL" id="GBP77737.1"/>
    </source>
</evidence>